<feature type="transmembrane region" description="Helical" evidence="17">
    <location>
        <begin position="30"/>
        <end position="48"/>
    </location>
</feature>
<evidence type="ECO:0000256" key="16">
    <source>
        <dbReference type="RuleBase" id="RU003750"/>
    </source>
</evidence>
<dbReference type="GO" id="GO:0008444">
    <property type="term" value="F:CDP-diacylglycerol-glycerol-3-phosphate 3-phosphatidyltransferase activity"/>
    <property type="evidence" value="ECO:0007669"/>
    <property type="project" value="UniProtKB-EC"/>
</dbReference>
<comment type="subcellular location">
    <subcellularLocation>
        <location evidence="1">Membrane</location>
        <topology evidence="1">Multi-pass membrane protein</topology>
    </subcellularLocation>
</comment>
<keyword evidence="7" id="KW-0444">Lipid biosynthesis</keyword>
<dbReference type="GO" id="GO:0016020">
    <property type="term" value="C:membrane"/>
    <property type="evidence" value="ECO:0007669"/>
    <property type="project" value="UniProtKB-SubCell"/>
</dbReference>
<evidence type="ECO:0000256" key="7">
    <source>
        <dbReference type="ARBA" id="ARBA00022516"/>
    </source>
</evidence>
<evidence type="ECO:0000256" key="11">
    <source>
        <dbReference type="ARBA" id="ARBA00023098"/>
    </source>
</evidence>
<feature type="transmembrane region" description="Helical" evidence="17">
    <location>
        <begin position="68"/>
        <end position="89"/>
    </location>
</feature>
<comment type="similarity">
    <text evidence="4 16">Belongs to the CDP-alcohol phosphatidyltransferase class-I family.</text>
</comment>
<evidence type="ECO:0000313" key="18">
    <source>
        <dbReference type="EMBL" id="PLW77411.1"/>
    </source>
</evidence>
<dbReference type="RefSeq" id="WP_101533429.1">
    <property type="nucleotide sequence ID" value="NZ_JBFHIU010000006.1"/>
</dbReference>
<reference evidence="18 19" key="1">
    <citation type="submission" date="2018-01" db="EMBL/GenBank/DDBJ databases">
        <title>The draft genome sequence of Cohaesibacter sp. H1304.</title>
        <authorList>
            <person name="Wang N.-N."/>
            <person name="Du Z.-J."/>
        </authorList>
    </citation>
    <scope>NUCLEOTIDE SEQUENCE [LARGE SCALE GENOMIC DNA]</scope>
    <source>
        <strain evidence="18 19">H1304</strain>
    </source>
</reference>
<protein>
    <recommendedName>
        <fullName evidence="6">CDP-diacylglycerol--glycerol-3-phosphate 3-phosphatidyltransferase</fullName>
        <ecNumber evidence="5">2.7.8.5</ecNumber>
    </recommendedName>
</protein>
<dbReference type="InterPro" id="IPR000462">
    <property type="entry name" value="CDP-OH_P_trans"/>
</dbReference>
<dbReference type="InterPro" id="IPR050324">
    <property type="entry name" value="CDP-alcohol_PTase-I"/>
</dbReference>
<dbReference type="InterPro" id="IPR004570">
    <property type="entry name" value="Phosphatidylglycerol_P_synth"/>
</dbReference>
<evidence type="ECO:0000256" key="8">
    <source>
        <dbReference type="ARBA" id="ARBA00022679"/>
    </source>
</evidence>
<keyword evidence="9 17" id="KW-0812">Transmembrane</keyword>
<keyword evidence="8 16" id="KW-0808">Transferase</keyword>
<organism evidence="18 19">
    <name type="scientific">Cohaesibacter celericrescens</name>
    <dbReference type="NCBI Taxonomy" id="2067669"/>
    <lineage>
        <taxon>Bacteria</taxon>
        <taxon>Pseudomonadati</taxon>
        <taxon>Pseudomonadota</taxon>
        <taxon>Alphaproteobacteria</taxon>
        <taxon>Hyphomicrobiales</taxon>
        <taxon>Cohaesibacteraceae</taxon>
    </lineage>
</organism>
<evidence type="ECO:0000313" key="19">
    <source>
        <dbReference type="Proteomes" id="UP000234881"/>
    </source>
</evidence>
<evidence type="ECO:0000256" key="10">
    <source>
        <dbReference type="ARBA" id="ARBA00022989"/>
    </source>
</evidence>
<feature type="transmembrane region" description="Helical" evidence="17">
    <location>
        <begin position="150"/>
        <end position="168"/>
    </location>
</feature>
<name>A0A2N5XSA8_9HYPH</name>
<feature type="transmembrane region" description="Helical" evidence="17">
    <location>
        <begin position="96"/>
        <end position="113"/>
    </location>
</feature>
<evidence type="ECO:0000256" key="1">
    <source>
        <dbReference type="ARBA" id="ARBA00004141"/>
    </source>
</evidence>
<keyword evidence="10 17" id="KW-1133">Transmembrane helix</keyword>
<evidence type="ECO:0000256" key="9">
    <source>
        <dbReference type="ARBA" id="ARBA00022692"/>
    </source>
</evidence>
<dbReference type="PANTHER" id="PTHR14269">
    <property type="entry name" value="CDP-DIACYLGLYCEROL--GLYCEROL-3-PHOSPHATE 3-PHOSPHATIDYLTRANSFERASE-RELATED"/>
    <property type="match status" value="1"/>
</dbReference>
<dbReference type="InterPro" id="IPR048254">
    <property type="entry name" value="CDP_ALCOHOL_P_TRANSF_CS"/>
</dbReference>
<comment type="caution">
    <text evidence="18">The sequence shown here is derived from an EMBL/GenBank/DDBJ whole genome shotgun (WGS) entry which is preliminary data.</text>
</comment>
<evidence type="ECO:0000256" key="3">
    <source>
        <dbReference type="ARBA" id="ARBA00005189"/>
    </source>
</evidence>
<comment type="catalytic activity">
    <reaction evidence="15">
        <text>a CDP-1,2-diacyl-sn-glycerol + sn-glycerol 3-phosphate = a 1,2-diacyl-sn-glycero-3-phospho-(1'-sn-glycero-3'-phosphate) + CMP + H(+)</text>
        <dbReference type="Rhea" id="RHEA:12593"/>
        <dbReference type="ChEBI" id="CHEBI:15378"/>
        <dbReference type="ChEBI" id="CHEBI:57597"/>
        <dbReference type="ChEBI" id="CHEBI:58332"/>
        <dbReference type="ChEBI" id="CHEBI:60110"/>
        <dbReference type="ChEBI" id="CHEBI:60377"/>
        <dbReference type="EC" id="2.7.8.5"/>
    </reaction>
</comment>
<evidence type="ECO:0000256" key="14">
    <source>
        <dbReference type="ARBA" id="ARBA00023264"/>
    </source>
</evidence>
<dbReference type="Gene3D" id="1.20.120.1760">
    <property type="match status" value="1"/>
</dbReference>
<dbReference type="AlphaFoldDB" id="A0A2N5XSA8"/>
<dbReference type="PANTHER" id="PTHR14269:SF62">
    <property type="entry name" value="CDP-DIACYLGLYCEROL--GLYCEROL-3-PHOSPHATE 3-PHOSPHATIDYLTRANSFERASE 1, CHLOROPLASTIC"/>
    <property type="match status" value="1"/>
</dbReference>
<keyword evidence="14" id="KW-1208">Phospholipid metabolism</keyword>
<feature type="transmembrane region" description="Helical" evidence="17">
    <location>
        <begin position="125"/>
        <end position="143"/>
    </location>
</feature>
<dbReference type="Pfam" id="PF01066">
    <property type="entry name" value="CDP-OH_P_transf"/>
    <property type="match status" value="1"/>
</dbReference>
<accession>A0A2N5XSA8</accession>
<dbReference type="PROSITE" id="PS00379">
    <property type="entry name" value="CDP_ALCOHOL_P_TRANSF"/>
    <property type="match status" value="1"/>
</dbReference>
<dbReference type="PIRSF" id="PIRSF000847">
    <property type="entry name" value="Phos_ph_gly_syn"/>
    <property type="match status" value="1"/>
</dbReference>
<sequence>MTLPNIITIARLFMVPLVVWLLVDGRYDLAFWTFLIAGLSDAVDGILARKLNMQSLLGAYLDPVADKALLVSIYVTLGFMLEIPAYIVIAVVSRDILIVGAVVLSWMMGQPMAMKPLVISKANTVAQIFFAGFVMADLGLPLEVSSERQILGVIVVLFTVTSAVAYLVDWIGHMTKTD</sequence>
<evidence type="ECO:0000256" key="12">
    <source>
        <dbReference type="ARBA" id="ARBA00023136"/>
    </source>
</evidence>
<comment type="pathway">
    <text evidence="2">Phospholipid metabolism; phosphatidylglycerol biosynthesis; phosphatidylglycerol from CDP-diacylglycerol: step 1/2.</text>
</comment>
<dbReference type="FunFam" id="1.20.120.1760:FF:000033">
    <property type="entry name" value="CDP-alcohol phosphatidyltransferase"/>
    <property type="match status" value="1"/>
</dbReference>
<evidence type="ECO:0000256" key="6">
    <source>
        <dbReference type="ARBA" id="ARBA00014944"/>
    </source>
</evidence>
<dbReference type="OrthoDB" id="9796672at2"/>
<evidence type="ECO:0000256" key="2">
    <source>
        <dbReference type="ARBA" id="ARBA00005042"/>
    </source>
</evidence>
<feature type="transmembrane region" description="Helical" evidence="17">
    <location>
        <begin position="6"/>
        <end position="23"/>
    </location>
</feature>
<keyword evidence="11" id="KW-0443">Lipid metabolism</keyword>
<keyword evidence="12 17" id="KW-0472">Membrane</keyword>
<evidence type="ECO:0000256" key="4">
    <source>
        <dbReference type="ARBA" id="ARBA00010441"/>
    </source>
</evidence>
<gene>
    <name evidence="18" type="ORF">C0081_08725</name>
</gene>
<evidence type="ECO:0000256" key="5">
    <source>
        <dbReference type="ARBA" id="ARBA00013170"/>
    </source>
</evidence>
<dbReference type="GO" id="GO:0046474">
    <property type="term" value="P:glycerophospholipid biosynthetic process"/>
    <property type="evidence" value="ECO:0007669"/>
    <property type="project" value="TreeGrafter"/>
</dbReference>
<dbReference type="EMBL" id="PKUQ01000016">
    <property type="protein sequence ID" value="PLW77411.1"/>
    <property type="molecule type" value="Genomic_DNA"/>
</dbReference>
<evidence type="ECO:0000256" key="17">
    <source>
        <dbReference type="SAM" id="Phobius"/>
    </source>
</evidence>
<dbReference type="EC" id="2.7.8.5" evidence="5"/>
<proteinExistence type="inferred from homology"/>
<evidence type="ECO:0000256" key="15">
    <source>
        <dbReference type="ARBA" id="ARBA00048586"/>
    </source>
</evidence>
<dbReference type="InterPro" id="IPR043130">
    <property type="entry name" value="CDP-OH_PTrfase_TM_dom"/>
</dbReference>
<comment type="pathway">
    <text evidence="3">Lipid metabolism.</text>
</comment>
<keyword evidence="13" id="KW-0594">Phospholipid biosynthesis</keyword>
<keyword evidence="19" id="KW-1185">Reference proteome</keyword>
<dbReference type="Proteomes" id="UP000234881">
    <property type="component" value="Unassembled WGS sequence"/>
</dbReference>
<evidence type="ECO:0000256" key="13">
    <source>
        <dbReference type="ARBA" id="ARBA00023209"/>
    </source>
</evidence>